<keyword evidence="2" id="KW-0472">Membrane</keyword>
<dbReference type="PANTHER" id="PTHR37848:SF1">
    <property type="entry name" value="SUN DOMAIN-CONTAINING PROTEIN"/>
    <property type="match status" value="1"/>
</dbReference>
<reference evidence="3 4" key="1">
    <citation type="submission" date="2015-02" db="EMBL/GenBank/DDBJ databases">
        <title>Draft Genome Sequences of Two Closely-Related Aflatoxigenic Aspergillus Species Obtained from the Cote d'Ivoire.</title>
        <authorList>
            <person name="Moore G.G."/>
            <person name="Beltz S.B."/>
            <person name="Mack B.M."/>
        </authorList>
    </citation>
    <scope>NUCLEOTIDE SEQUENCE [LARGE SCALE GENOMIC DNA]</scope>
    <source>
        <strain evidence="3 4">SRRC1432</strain>
    </source>
</reference>
<evidence type="ECO:0000313" key="3">
    <source>
        <dbReference type="EMBL" id="KKK18215.1"/>
    </source>
</evidence>
<feature type="transmembrane region" description="Helical" evidence="2">
    <location>
        <begin position="284"/>
        <end position="305"/>
    </location>
</feature>
<dbReference type="Proteomes" id="UP000034947">
    <property type="component" value="Unassembled WGS sequence"/>
</dbReference>
<dbReference type="VEuPathDB" id="FungiDB:P175DRAFT_0500503"/>
<keyword evidence="4" id="KW-1185">Reference proteome</keyword>
<protein>
    <submittedName>
        <fullName evidence="3">Uncharacterized protein</fullName>
    </submittedName>
</protein>
<organism evidence="3 4">
    <name type="scientific">Aspergillus ochraceoroseus</name>
    <dbReference type="NCBI Taxonomy" id="138278"/>
    <lineage>
        <taxon>Eukaryota</taxon>
        <taxon>Fungi</taxon>
        <taxon>Dikarya</taxon>
        <taxon>Ascomycota</taxon>
        <taxon>Pezizomycotina</taxon>
        <taxon>Eurotiomycetes</taxon>
        <taxon>Eurotiomycetidae</taxon>
        <taxon>Eurotiales</taxon>
        <taxon>Aspergillaceae</taxon>
        <taxon>Aspergillus</taxon>
        <taxon>Aspergillus subgen. Nidulantes</taxon>
    </lineage>
</organism>
<keyword evidence="2" id="KW-1133">Transmembrane helix</keyword>
<dbReference type="AlphaFoldDB" id="A0A0F8WKH0"/>
<evidence type="ECO:0000313" key="4">
    <source>
        <dbReference type="Proteomes" id="UP000034947"/>
    </source>
</evidence>
<gene>
    <name evidence="3" type="ORF">AOCH_001928</name>
</gene>
<feature type="region of interest" description="Disordered" evidence="1">
    <location>
        <begin position="171"/>
        <end position="197"/>
    </location>
</feature>
<sequence length="433" mass="48199">MGQIKLPPTPPPTSLLSSSSTSAPLEEDLPPAYDQVAENNTSSCNDPLAVPEDAYYVPGLQRYHSVSQKKRHSGVVTLDPDLSSDAIALEGFIHNQTNLPPRPCLIINGYHQETRKDGKNNSTENVTDFDFRIDLTRTLLRWGRNEPTGPSERWSYTTVVRDEDGQRAYRGGRIRSRGGKSGRIALSTSEDGEGDRLMDLENGEDVPGIKGWCQRFCKDPSPVKSFTYRRHLHGFDASPMRTSLASHIRSTGYQGHININPSLANGAVTIYSPHWINKARNNGLVFWTCIILQLWIITWPIIWVMERRYEVIRSQWFSSKVICDPRSPGGQRKVYAGGYDEATAADIWAPVVREAAWRGRTGGDILGEAEIEELRRVGTERREMLGDAADLVRRGQAVLDIMGVRSIGGVNVSGGWGRDNSSSDLSQFSSRTN</sequence>
<comment type="caution">
    <text evidence="3">The sequence shown here is derived from an EMBL/GenBank/DDBJ whole genome shotgun (WGS) entry which is preliminary data.</text>
</comment>
<keyword evidence="2" id="KW-0812">Transmembrane</keyword>
<dbReference type="OrthoDB" id="2105912at2759"/>
<feature type="region of interest" description="Disordered" evidence="1">
    <location>
        <begin position="1"/>
        <end position="30"/>
    </location>
</feature>
<evidence type="ECO:0000256" key="1">
    <source>
        <dbReference type="SAM" id="MobiDB-lite"/>
    </source>
</evidence>
<evidence type="ECO:0000256" key="2">
    <source>
        <dbReference type="SAM" id="Phobius"/>
    </source>
</evidence>
<feature type="compositionally biased region" description="Basic residues" evidence="1">
    <location>
        <begin position="171"/>
        <end position="180"/>
    </location>
</feature>
<accession>A0A0F8WKH0</accession>
<dbReference type="EMBL" id="JYKN01001956">
    <property type="protein sequence ID" value="KKK18215.1"/>
    <property type="molecule type" value="Genomic_DNA"/>
</dbReference>
<proteinExistence type="predicted"/>
<dbReference type="PANTHER" id="PTHR37848">
    <property type="entry name" value="EXPRESSED PROTEIN"/>
    <property type="match status" value="1"/>
</dbReference>
<name>A0A0F8WKH0_9EURO</name>
<feature type="compositionally biased region" description="Low complexity" evidence="1">
    <location>
        <begin position="14"/>
        <end position="24"/>
    </location>
</feature>